<dbReference type="Proteomes" id="UP000271098">
    <property type="component" value="Unassembled WGS sequence"/>
</dbReference>
<reference evidence="1 2" key="2">
    <citation type="submission" date="2018-11" db="EMBL/GenBank/DDBJ databases">
        <authorList>
            <consortium name="Pathogen Informatics"/>
        </authorList>
    </citation>
    <scope>NUCLEOTIDE SEQUENCE [LARGE SCALE GENOMIC DNA]</scope>
</reference>
<protein>
    <submittedName>
        <fullName evidence="3">ZP domain-containing protein</fullName>
    </submittedName>
</protein>
<accession>A0A183ESN4</accession>
<evidence type="ECO:0000313" key="3">
    <source>
        <dbReference type="WBParaSite" id="GPUH_0002400501-mRNA-1"/>
    </source>
</evidence>
<dbReference type="AlphaFoldDB" id="A0A183ESN4"/>
<dbReference type="EMBL" id="UYRT01099593">
    <property type="protein sequence ID" value="VDN42222.1"/>
    <property type="molecule type" value="Genomic_DNA"/>
</dbReference>
<proteinExistence type="predicted"/>
<name>A0A183ESN4_9BILA</name>
<dbReference type="OrthoDB" id="5911931at2759"/>
<reference evidence="3" key="1">
    <citation type="submission" date="2016-06" db="UniProtKB">
        <authorList>
            <consortium name="WormBaseParasite"/>
        </authorList>
    </citation>
    <scope>IDENTIFICATION</scope>
</reference>
<dbReference type="WBParaSite" id="GPUH_0002400501-mRNA-1">
    <property type="protein sequence ID" value="GPUH_0002400501-mRNA-1"/>
    <property type="gene ID" value="GPUH_0002400501"/>
</dbReference>
<sequence length="82" mass="9518">MEKPWKESYQQTKTAKVEQTCVLENNRTVVKTLGCIFVYKGYDTLFLHPGTYTIWNQQVDGTGIGVICRVNFFLSFLMNFAR</sequence>
<evidence type="ECO:0000313" key="2">
    <source>
        <dbReference type="Proteomes" id="UP000271098"/>
    </source>
</evidence>
<gene>
    <name evidence="1" type="ORF">GPUH_LOCUS23974</name>
</gene>
<organism evidence="3">
    <name type="scientific">Gongylonema pulchrum</name>
    <dbReference type="NCBI Taxonomy" id="637853"/>
    <lineage>
        <taxon>Eukaryota</taxon>
        <taxon>Metazoa</taxon>
        <taxon>Ecdysozoa</taxon>
        <taxon>Nematoda</taxon>
        <taxon>Chromadorea</taxon>
        <taxon>Rhabditida</taxon>
        <taxon>Spirurina</taxon>
        <taxon>Spiruromorpha</taxon>
        <taxon>Spiruroidea</taxon>
        <taxon>Gongylonematidae</taxon>
        <taxon>Gongylonema</taxon>
    </lineage>
</organism>
<keyword evidence="2" id="KW-1185">Reference proteome</keyword>
<evidence type="ECO:0000313" key="1">
    <source>
        <dbReference type="EMBL" id="VDN42222.1"/>
    </source>
</evidence>